<evidence type="ECO:0000313" key="2">
    <source>
        <dbReference type="EMBL" id="MBO8430414.1"/>
    </source>
</evidence>
<protein>
    <submittedName>
        <fullName evidence="2">Uncharacterized protein</fullName>
    </submittedName>
</protein>
<reference evidence="2" key="2">
    <citation type="journal article" date="2021" name="PeerJ">
        <title>Extensive microbial diversity within the chicken gut microbiome revealed by metagenomics and culture.</title>
        <authorList>
            <person name="Gilroy R."/>
            <person name="Ravi A."/>
            <person name="Getino M."/>
            <person name="Pursley I."/>
            <person name="Horton D.L."/>
            <person name="Alikhan N.F."/>
            <person name="Baker D."/>
            <person name="Gharbi K."/>
            <person name="Hall N."/>
            <person name="Watson M."/>
            <person name="Adriaenssens E.M."/>
            <person name="Foster-Nyarko E."/>
            <person name="Jarju S."/>
            <person name="Secka A."/>
            <person name="Antonio M."/>
            <person name="Oren A."/>
            <person name="Chaudhuri R.R."/>
            <person name="La Ragione R."/>
            <person name="Hildebrand F."/>
            <person name="Pallen M.J."/>
        </authorList>
    </citation>
    <scope>NUCLEOTIDE SEQUENCE</scope>
    <source>
        <strain evidence="2">10192</strain>
    </source>
</reference>
<keyword evidence="1" id="KW-0732">Signal</keyword>
<feature type="chain" id="PRO_5039732307" evidence="1">
    <location>
        <begin position="20"/>
        <end position="300"/>
    </location>
</feature>
<proteinExistence type="predicted"/>
<feature type="signal peptide" evidence="1">
    <location>
        <begin position="1"/>
        <end position="19"/>
    </location>
</feature>
<gene>
    <name evidence="2" type="ORF">IAC76_03430</name>
</gene>
<dbReference type="SUPFAM" id="SSF56954">
    <property type="entry name" value="Outer membrane efflux proteins (OEP)"/>
    <property type="match status" value="1"/>
</dbReference>
<sequence length="300" mass="33984">MKKLLILMLLFAINIPAFAQVKLEDMELQGVKPPAYRLGLTDDPERPYEEVQTQTNIEQKEAVEKVEETPIEYMTYADLSIKNLSKEISKELSLDEKEMMGDLTLLWQGAASKSDTISFALYKLSNPEEDKPDEKSVKKVLLNIASLSTLVGAGMGNPLLATGSMLGSSIFGIMSQDTKALNYKYTRVTDSDMIILIRKVEDLQQNTVNLYYDYMTAKQLLELTDKVVEQRKKNYDAAQIQSKEVILVTDAYYRTALDDQAKARASFNAKRAALEQFVGNDVFTQFEQILKERDSKKNED</sequence>
<accession>A0A9D9GZF1</accession>
<organism evidence="2 3">
    <name type="scientific">Candidatus Scatousia excrementipullorum</name>
    <dbReference type="NCBI Taxonomy" id="2840936"/>
    <lineage>
        <taxon>Bacteria</taxon>
        <taxon>Candidatus Scatousia</taxon>
    </lineage>
</organism>
<dbReference type="EMBL" id="JADIND010000075">
    <property type="protein sequence ID" value="MBO8430414.1"/>
    <property type="molecule type" value="Genomic_DNA"/>
</dbReference>
<comment type="caution">
    <text evidence="2">The sequence shown here is derived from an EMBL/GenBank/DDBJ whole genome shotgun (WGS) entry which is preliminary data.</text>
</comment>
<dbReference type="AlphaFoldDB" id="A0A9D9GZF1"/>
<reference evidence="2" key="1">
    <citation type="submission" date="2020-10" db="EMBL/GenBank/DDBJ databases">
        <authorList>
            <person name="Gilroy R."/>
        </authorList>
    </citation>
    <scope>NUCLEOTIDE SEQUENCE</scope>
    <source>
        <strain evidence="2">10192</strain>
    </source>
</reference>
<evidence type="ECO:0000256" key="1">
    <source>
        <dbReference type="SAM" id="SignalP"/>
    </source>
</evidence>
<evidence type="ECO:0000313" key="3">
    <source>
        <dbReference type="Proteomes" id="UP000823632"/>
    </source>
</evidence>
<dbReference type="Proteomes" id="UP000823632">
    <property type="component" value="Unassembled WGS sequence"/>
</dbReference>
<name>A0A9D9GZF1_9BACT</name>